<feature type="transmembrane region" description="Helical" evidence="1">
    <location>
        <begin position="96"/>
        <end position="117"/>
    </location>
</feature>
<dbReference type="AlphaFoldDB" id="A0A1F5WR05"/>
<reference evidence="2 3" key="1">
    <citation type="journal article" date="2016" name="Nat. Commun.">
        <title>Thousands of microbial genomes shed light on interconnected biogeochemical processes in an aquifer system.</title>
        <authorList>
            <person name="Anantharaman K."/>
            <person name="Brown C.T."/>
            <person name="Hug L.A."/>
            <person name="Sharon I."/>
            <person name="Castelle C.J."/>
            <person name="Probst A.J."/>
            <person name="Thomas B.C."/>
            <person name="Singh A."/>
            <person name="Wilkins M.J."/>
            <person name="Karaoz U."/>
            <person name="Brodie E.L."/>
            <person name="Williams K.H."/>
            <person name="Hubbard S.S."/>
            <person name="Banfield J.F."/>
        </authorList>
    </citation>
    <scope>NUCLEOTIDE SEQUENCE [LARGE SCALE GENOMIC DNA]</scope>
</reference>
<gene>
    <name evidence="2" type="ORF">A3F23_02150</name>
</gene>
<protein>
    <submittedName>
        <fullName evidence="2">Uncharacterized protein</fullName>
    </submittedName>
</protein>
<keyword evidence="1" id="KW-1133">Transmembrane helix</keyword>
<organism evidence="2 3">
    <name type="scientific">Candidatus Giovannonibacteria bacterium RIFCSPHIGHO2_12_FULL_43_15</name>
    <dbReference type="NCBI Taxonomy" id="1798341"/>
    <lineage>
        <taxon>Bacteria</taxon>
        <taxon>Candidatus Giovannoniibacteriota</taxon>
    </lineage>
</organism>
<accession>A0A1F5WR05</accession>
<name>A0A1F5WR05_9BACT</name>
<dbReference type="Proteomes" id="UP000177723">
    <property type="component" value="Unassembled WGS sequence"/>
</dbReference>
<keyword evidence="1" id="KW-0472">Membrane</keyword>
<feature type="transmembrane region" description="Helical" evidence="1">
    <location>
        <begin position="21"/>
        <end position="45"/>
    </location>
</feature>
<sequence length="120" mass="13022">MTINPQNKDSSIYSIPTFQKSLRFIAGLFLVGVIPLLTFIGAIILDSCGTTLGVVAQGGCGGDVLGPSELTILLSFLISLIVIILAWFLSRHRFKYFAQGILSALVIFILLSILLFIKFS</sequence>
<evidence type="ECO:0000256" key="1">
    <source>
        <dbReference type="SAM" id="Phobius"/>
    </source>
</evidence>
<keyword evidence="1" id="KW-0812">Transmembrane</keyword>
<evidence type="ECO:0000313" key="2">
    <source>
        <dbReference type="EMBL" id="OGF78050.1"/>
    </source>
</evidence>
<comment type="caution">
    <text evidence="2">The sequence shown here is derived from an EMBL/GenBank/DDBJ whole genome shotgun (WGS) entry which is preliminary data.</text>
</comment>
<proteinExistence type="predicted"/>
<dbReference type="EMBL" id="MFHT01000005">
    <property type="protein sequence ID" value="OGF78050.1"/>
    <property type="molecule type" value="Genomic_DNA"/>
</dbReference>
<feature type="transmembrane region" description="Helical" evidence="1">
    <location>
        <begin position="70"/>
        <end position="89"/>
    </location>
</feature>
<evidence type="ECO:0000313" key="3">
    <source>
        <dbReference type="Proteomes" id="UP000177723"/>
    </source>
</evidence>